<dbReference type="Ensembl" id="ENSCMIT00000031921.1">
    <property type="protein sequence ID" value="ENSCMIP00000031442.1"/>
    <property type="gene ID" value="ENSCMIG00000013495.1"/>
</dbReference>
<feature type="transmembrane region" description="Helical" evidence="18">
    <location>
        <begin position="432"/>
        <end position="452"/>
    </location>
</feature>
<feature type="transmembrane region" description="Helical" evidence="18">
    <location>
        <begin position="193"/>
        <end position="212"/>
    </location>
</feature>
<comment type="catalytic activity">
    <reaction evidence="12">
        <text>bromide(in) + chloride(out) = bromide(out) + chloride(in)</text>
        <dbReference type="Rhea" id="RHEA:75335"/>
        <dbReference type="ChEBI" id="CHEBI:15858"/>
        <dbReference type="ChEBI" id="CHEBI:17996"/>
    </reaction>
</comment>
<evidence type="ECO:0000313" key="22">
    <source>
        <dbReference type="Ensembl" id="ENSCMIP00000031442.1"/>
    </source>
</evidence>
<evidence type="ECO:0000256" key="10">
    <source>
        <dbReference type="ARBA" id="ARBA00023180"/>
    </source>
</evidence>
<comment type="catalytic activity">
    <reaction evidence="14">
        <text>sulfate(out) + 2 chloride(in) = sulfate(in) + 2 chloride(out)</text>
        <dbReference type="Rhea" id="RHEA:75091"/>
        <dbReference type="ChEBI" id="CHEBI:16189"/>
        <dbReference type="ChEBI" id="CHEBI:17996"/>
    </reaction>
</comment>
<evidence type="ECO:0000256" key="9">
    <source>
        <dbReference type="ARBA" id="ARBA00023136"/>
    </source>
</evidence>
<evidence type="ECO:0000256" key="18">
    <source>
        <dbReference type="SAM" id="Phobius"/>
    </source>
</evidence>
<evidence type="ECO:0000256" key="17">
    <source>
        <dbReference type="ARBA" id="ARBA00051868"/>
    </source>
</evidence>
<dbReference type="InterPro" id="IPR002645">
    <property type="entry name" value="STAS_dom"/>
</dbReference>
<gene>
    <name evidence="22" type="primary">slc26a1</name>
    <name evidence="21" type="synonym">Slc26a1</name>
</gene>
<feature type="transmembrane region" description="Helical" evidence="18">
    <location>
        <begin position="394"/>
        <end position="412"/>
    </location>
</feature>
<keyword evidence="8 18" id="KW-1133">Transmembrane helix</keyword>
<dbReference type="Gene3D" id="3.30.750.24">
    <property type="entry name" value="STAS domain"/>
    <property type="match status" value="1"/>
</dbReference>
<reference evidence="20 23" key="3">
    <citation type="journal article" date="2014" name="Nature">
        <title>Elephant shark genome provides unique insights into gnathostome evolution.</title>
        <authorList>
            <consortium name="International Elephant Shark Genome Sequencing Consortium"/>
            <person name="Venkatesh B."/>
            <person name="Lee A.P."/>
            <person name="Ravi V."/>
            <person name="Maurya A.K."/>
            <person name="Lian M.M."/>
            <person name="Swann J.B."/>
            <person name="Ohta Y."/>
            <person name="Flajnik M.F."/>
            <person name="Sutoh Y."/>
            <person name="Kasahara M."/>
            <person name="Hoon S."/>
            <person name="Gangu V."/>
            <person name="Roy S.W."/>
            <person name="Irimia M."/>
            <person name="Korzh V."/>
            <person name="Kondrychyn I."/>
            <person name="Lim Z.W."/>
            <person name="Tay B.H."/>
            <person name="Tohari S."/>
            <person name="Kong K.W."/>
            <person name="Ho S."/>
            <person name="Lorente-Galdos B."/>
            <person name="Quilez J."/>
            <person name="Marques-Bonet T."/>
            <person name="Raney B.J."/>
            <person name="Ingham P.W."/>
            <person name="Tay A."/>
            <person name="Hillier L.W."/>
            <person name="Minx P."/>
            <person name="Boehm T."/>
            <person name="Wilson R.K."/>
            <person name="Brenner S."/>
            <person name="Warren W.C."/>
        </authorList>
    </citation>
    <scope>NUCLEOTIDE SEQUENCE</scope>
    <source>
        <tissue evidence="20">Kidney</tissue>
    </source>
</reference>
<feature type="transmembrane region" description="Helical" evidence="18">
    <location>
        <begin position="496"/>
        <end position="521"/>
    </location>
</feature>
<evidence type="ECO:0000256" key="8">
    <source>
        <dbReference type="ARBA" id="ARBA00022989"/>
    </source>
</evidence>
<dbReference type="GeneTree" id="ENSGT01150000286920"/>
<dbReference type="Pfam" id="PF00916">
    <property type="entry name" value="Sulfate_transp"/>
    <property type="match status" value="1"/>
</dbReference>
<name>V9K9N5_CALMI</name>
<comment type="catalytic activity">
    <reaction evidence="15">
        <text>iodide(in) + chloride(out) = iodide(out) + chloride(in)</text>
        <dbReference type="Rhea" id="RHEA:72379"/>
        <dbReference type="ChEBI" id="CHEBI:16382"/>
        <dbReference type="ChEBI" id="CHEBI:17996"/>
    </reaction>
</comment>
<reference evidence="22" key="5">
    <citation type="submission" date="2025-05" db="UniProtKB">
        <authorList>
            <consortium name="Ensembl"/>
        </authorList>
    </citation>
    <scope>IDENTIFICATION</scope>
</reference>
<evidence type="ECO:0000256" key="1">
    <source>
        <dbReference type="ARBA" id="ARBA00004424"/>
    </source>
</evidence>
<evidence type="ECO:0000256" key="3">
    <source>
        <dbReference type="ARBA" id="ARBA00017873"/>
    </source>
</evidence>
<dbReference type="RefSeq" id="XP_007905889.1">
    <property type="nucleotide sequence ID" value="XM_007907698.2"/>
</dbReference>
<evidence type="ECO:0000256" key="6">
    <source>
        <dbReference type="ARBA" id="ARBA00022553"/>
    </source>
</evidence>
<accession>A0A0P0YCY7</accession>
<evidence type="ECO:0000256" key="15">
    <source>
        <dbReference type="ARBA" id="ARBA00051018"/>
    </source>
</evidence>
<reference evidence="23" key="1">
    <citation type="journal article" date="2006" name="Science">
        <title>Ancient noncoding elements conserved in the human genome.</title>
        <authorList>
            <person name="Venkatesh B."/>
            <person name="Kirkness E.F."/>
            <person name="Loh Y.H."/>
            <person name="Halpern A.L."/>
            <person name="Lee A.P."/>
            <person name="Johnson J."/>
            <person name="Dandona N."/>
            <person name="Viswanathan L.D."/>
            <person name="Tay A."/>
            <person name="Venter J.C."/>
            <person name="Strausberg R.L."/>
            <person name="Brenner S."/>
        </authorList>
    </citation>
    <scope>NUCLEOTIDE SEQUENCE [LARGE SCALE GENOMIC DNA]</scope>
</reference>
<dbReference type="PANTHER" id="PTHR11814">
    <property type="entry name" value="SULFATE TRANSPORTER"/>
    <property type="match status" value="1"/>
</dbReference>
<keyword evidence="6" id="KW-0597">Phosphoprotein</keyword>
<dbReference type="InterPro" id="IPR011547">
    <property type="entry name" value="SLC26A/SulP_dom"/>
</dbReference>
<evidence type="ECO:0000259" key="19">
    <source>
        <dbReference type="PROSITE" id="PS50801"/>
    </source>
</evidence>
<comment type="catalytic activity">
    <reaction evidence="13">
        <text>oxalate(in) + sulfate(out) = oxalate(out) + sulfate(in)</text>
        <dbReference type="Rhea" id="RHEA:72275"/>
        <dbReference type="ChEBI" id="CHEBI:16189"/>
        <dbReference type="ChEBI" id="CHEBI:30623"/>
    </reaction>
</comment>
<dbReference type="Pfam" id="PF01740">
    <property type="entry name" value="STAS"/>
    <property type="match status" value="1"/>
</dbReference>
<dbReference type="CDD" id="cd07042">
    <property type="entry name" value="STAS_SulP_like_sulfate_transporter"/>
    <property type="match status" value="1"/>
</dbReference>
<dbReference type="GO" id="GO:0016324">
    <property type="term" value="C:apical plasma membrane"/>
    <property type="evidence" value="ECO:0007669"/>
    <property type="project" value="UniProtKB-SubCell"/>
</dbReference>
<comment type="similarity">
    <text evidence="2">Belongs to the SLC26A/SulP transporter (TC 2.A.53) family.</text>
</comment>
<dbReference type="NCBIfam" id="TIGR00815">
    <property type="entry name" value="sulP"/>
    <property type="match status" value="1"/>
</dbReference>
<keyword evidence="9 18" id="KW-0472">Membrane</keyword>
<dbReference type="SUPFAM" id="SSF52091">
    <property type="entry name" value="SpoIIaa-like"/>
    <property type="match status" value="1"/>
</dbReference>
<sequence>MENQDQLIKMEIHSDSQIYIERTEREKPKVKEIIKKKLKKNCSCSLHKVKNIITGFFPVLQWLPKYNIKKWIVGDAISGLLVAVVLVPQSIAYSLLAGLEPISSLYTSFFANTVYFLMGTSRHISVGIFSLMCLMVGQVVDRELQLAGFDVSEDSKKLPRVLASGEKWNASVNSAVRNITFLGPLNIECDEKCYAASIAVALTFMAGVYQVLMGVFNLGIVSKYLSQPLLDGFATGASITILTTQVKYLVGLKIPRSHGPGTVILTWINIFKNIHQTNICDLITTAVCLPVLITVKELGDRYKHKIKFPLPTEMVAVIVATIISHYANLNEKYGSSITGEIPTGFLTPQIPNWSLFSRVAIDAVSIAIMSFTFTISICEMFAKKHGYNIKANQEIFALGFCNIVPSFFHSFASSGTLVKTLIKESSGCQTQLSSIITAMIVLLMLLSLAPLLYSLQKSVLACIIIVSLRGAFRKFRDVPKQWQISKIDTLVWGVTMLSVALLTTELGLLIGIVFSLLCIIARTQLPRTPLLGQIQGTSLYKDETEYKNLSFIPRIKIFRFEAPLYYANKDFFLNALYKKVDLNPVLVAAKCKKAEKQQNVPKKGRKEKEEFSGNMQENDITNERFVYKSYDFHTIILECSTIQFLDTAGINTMKSVLKDYNEIGIRVLLANCNPSVIDSLSRGEYFGASSKGIDTLMFYSVHSAVRYAEAAWSVSADSSI</sequence>
<keyword evidence="5" id="KW-1003">Cell membrane</keyword>
<evidence type="ECO:0000256" key="5">
    <source>
        <dbReference type="ARBA" id="ARBA00022475"/>
    </source>
</evidence>
<comment type="subcellular location">
    <subcellularLocation>
        <location evidence="1">Apical cell membrane</location>
        <topology evidence="1">Multi-pass membrane protein</topology>
    </subcellularLocation>
</comment>
<evidence type="ECO:0000256" key="16">
    <source>
        <dbReference type="ARBA" id="ARBA00051523"/>
    </source>
</evidence>
<reference evidence="21" key="4">
    <citation type="submission" date="2015-10" db="EMBL/GenBank/DDBJ databases">
        <title>Sulfate transporters involved in sulfate excretion in the kidney are localized in the renal proximal tubule II in the holocephalan elephant fish (Callorhinchus milli).</title>
        <authorList>
            <person name="Hasegawa K."/>
            <person name="Kato A."/>
            <person name="Watanabe T."/>
            <person name="Takagi W."/>
            <person name="Romero M.F."/>
            <person name="Bell J.D."/>
            <person name="Toop T."/>
            <person name="Donald J.A."/>
            <person name="Hyodo S."/>
        </authorList>
    </citation>
    <scope>NUCLEOTIDE SEQUENCE</scope>
    <source>
        <tissue evidence="21">Kidney</tissue>
    </source>
</reference>
<evidence type="ECO:0000256" key="11">
    <source>
        <dbReference type="ARBA" id="ARBA00030135"/>
    </source>
</evidence>
<keyword evidence="10" id="KW-0325">Glycoprotein</keyword>
<dbReference type="CTD" id="10861"/>
<feature type="transmembrane region" description="Helical" evidence="18">
    <location>
        <begin position="115"/>
        <end position="136"/>
    </location>
</feature>
<dbReference type="InterPro" id="IPR036513">
    <property type="entry name" value="STAS_dom_sf"/>
</dbReference>
<evidence type="ECO:0000256" key="13">
    <source>
        <dbReference type="ARBA" id="ARBA00036514"/>
    </source>
</evidence>
<dbReference type="FunFam" id="3.30.750.24:FF:000015">
    <property type="entry name" value="Sulfate transporter"/>
    <property type="match status" value="1"/>
</dbReference>
<proteinExistence type="evidence at transcript level"/>
<keyword evidence="23" id="KW-1185">Reference proteome</keyword>
<dbReference type="OrthoDB" id="288203at2759"/>
<dbReference type="EMBL" id="JW861889">
    <property type="protein sequence ID" value="AFO94406.1"/>
    <property type="molecule type" value="mRNA"/>
</dbReference>
<dbReference type="OMA" id="WNENQDL"/>
<organism evidence="20">
    <name type="scientific">Callorhinchus milii</name>
    <name type="common">Ghost shark</name>
    <dbReference type="NCBI Taxonomy" id="7868"/>
    <lineage>
        <taxon>Eukaryota</taxon>
        <taxon>Metazoa</taxon>
        <taxon>Chordata</taxon>
        <taxon>Craniata</taxon>
        <taxon>Vertebrata</taxon>
        <taxon>Chondrichthyes</taxon>
        <taxon>Holocephali</taxon>
        <taxon>Chimaeriformes</taxon>
        <taxon>Callorhinchidae</taxon>
        <taxon>Callorhinchus</taxon>
    </lineage>
</organism>
<evidence type="ECO:0000256" key="14">
    <source>
        <dbReference type="ARBA" id="ARBA00050413"/>
    </source>
</evidence>
<evidence type="ECO:0000256" key="7">
    <source>
        <dbReference type="ARBA" id="ARBA00022692"/>
    </source>
</evidence>
<comment type="catalytic activity">
    <reaction evidence="16">
        <text>nitrate(in) + chloride(out) = nitrate(out) + chloride(in)</text>
        <dbReference type="Rhea" id="RHEA:75339"/>
        <dbReference type="ChEBI" id="CHEBI:17632"/>
        <dbReference type="ChEBI" id="CHEBI:17996"/>
    </reaction>
</comment>
<evidence type="ECO:0000256" key="12">
    <source>
        <dbReference type="ARBA" id="ARBA00036469"/>
    </source>
</evidence>
<dbReference type="KEGG" id="cmk:103187949"/>
<evidence type="ECO:0000313" key="20">
    <source>
        <dbReference type="EMBL" id="AFO94406.1"/>
    </source>
</evidence>
<feature type="domain" description="STAS" evidence="19">
    <location>
        <begin position="545"/>
        <end position="708"/>
    </location>
</feature>
<evidence type="ECO:0000313" key="23">
    <source>
        <dbReference type="Proteomes" id="UP000314986"/>
    </source>
</evidence>
<keyword evidence="7 18" id="KW-0812">Transmembrane</keyword>
<comment type="catalytic activity">
    <reaction evidence="17">
        <text>oxalate(out) + 2 chloride(in) = oxalate(in) + 2 chloride(out)</text>
        <dbReference type="Rhea" id="RHEA:75095"/>
        <dbReference type="ChEBI" id="CHEBI:17996"/>
        <dbReference type="ChEBI" id="CHEBI:30623"/>
    </reaction>
</comment>
<reference evidence="23" key="2">
    <citation type="journal article" date="2007" name="PLoS Biol.">
        <title>Survey sequencing and comparative analysis of the elephant shark (Callorhinchus milii) genome.</title>
        <authorList>
            <person name="Venkatesh B."/>
            <person name="Kirkness E.F."/>
            <person name="Loh Y.H."/>
            <person name="Halpern A.L."/>
            <person name="Lee A.P."/>
            <person name="Johnson J."/>
            <person name="Dandona N."/>
            <person name="Viswanathan L.D."/>
            <person name="Tay A."/>
            <person name="Venter J.C."/>
            <person name="Strausberg R.L."/>
            <person name="Brenner S."/>
        </authorList>
    </citation>
    <scope>NUCLEOTIDE SEQUENCE [LARGE SCALE GENOMIC DNA]</scope>
</reference>
<accession>V9K9N5</accession>
<dbReference type="InterPro" id="IPR001902">
    <property type="entry name" value="SLC26A/SulP_fam"/>
</dbReference>
<dbReference type="RefSeq" id="XP_007905888.1">
    <property type="nucleotide sequence ID" value="XM_007907697.2"/>
</dbReference>
<feature type="transmembrane region" description="Helical" evidence="18">
    <location>
        <begin position="71"/>
        <end position="95"/>
    </location>
</feature>
<dbReference type="AlphaFoldDB" id="V9K9N5"/>
<evidence type="ECO:0000256" key="4">
    <source>
        <dbReference type="ARBA" id="ARBA00022448"/>
    </source>
</evidence>
<dbReference type="PROSITE" id="PS50801">
    <property type="entry name" value="STAS"/>
    <property type="match status" value="1"/>
</dbReference>
<evidence type="ECO:0000313" key="21">
    <source>
        <dbReference type="EMBL" id="BAT18317.2"/>
    </source>
</evidence>
<keyword evidence="4" id="KW-0813">Transport</keyword>
<protein>
    <recommendedName>
        <fullName evidence="3">Sulfate transporter</fullName>
    </recommendedName>
    <alternativeName>
        <fullName evidence="11">Solute carrier family 26 member 2</fullName>
    </alternativeName>
</protein>
<dbReference type="GeneID" id="103187949"/>
<feature type="transmembrane region" description="Helical" evidence="18">
    <location>
        <begin position="359"/>
        <end position="382"/>
    </location>
</feature>
<dbReference type="Proteomes" id="UP000314986">
    <property type="component" value="Unassembled WGS sequence"/>
</dbReference>
<dbReference type="GO" id="GO:1902358">
    <property type="term" value="P:sulfate transmembrane transport"/>
    <property type="evidence" value="ECO:0007669"/>
    <property type="project" value="UniProtKB-ARBA"/>
</dbReference>
<dbReference type="EMBL" id="LC089740">
    <property type="protein sequence ID" value="BAT18317.2"/>
    <property type="molecule type" value="mRNA"/>
</dbReference>
<evidence type="ECO:0000256" key="2">
    <source>
        <dbReference type="ARBA" id="ARBA00008692"/>
    </source>
</evidence>
<dbReference type="STRING" id="7868.ENSCMIP00000031442"/>